<evidence type="ECO:0000313" key="3">
    <source>
        <dbReference type="Proteomes" id="UP000292781"/>
    </source>
</evidence>
<dbReference type="RefSeq" id="WP_131311635.1">
    <property type="nucleotide sequence ID" value="NZ_SJFN01000050.1"/>
</dbReference>
<dbReference type="Proteomes" id="UP000292781">
    <property type="component" value="Unassembled WGS sequence"/>
</dbReference>
<feature type="domain" description="TniQ" evidence="1">
    <location>
        <begin position="28"/>
        <end position="148"/>
    </location>
</feature>
<dbReference type="Pfam" id="PF06527">
    <property type="entry name" value="TniQ"/>
    <property type="match status" value="1"/>
</dbReference>
<comment type="caution">
    <text evidence="2">The sequence shown here is derived from an EMBL/GenBank/DDBJ whole genome shotgun (WGS) entry which is preliminary data.</text>
</comment>
<reference evidence="2 3" key="1">
    <citation type="submission" date="2019-02" db="EMBL/GenBank/DDBJ databases">
        <title>Siculibacillus lacustris gen. nov., sp. nov., a new rosette-forming bacterium isolated from a freshwater crater lake (Lake St. Ana, Romania).</title>
        <authorList>
            <person name="Felfoldi T."/>
            <person name="Marton Z."/>
            <person name="Szabo A."/>
            <person name="Mentes A."/>
            <person name="Boka K."/>
            <person name="Marialigeti K."/>
            <person name="Mathe I."/>
            <person name="Koncz M."/>
            <person name="Schumann P."/>
            <person name="Toth E."/>
        </authorList>
    </citation>
    <scope>NUCLEOTIDE SEQUENCE [LARGE SCALE GENOMIC DNA]</scope>
    <source>
        <strain evidence="2 3">SA-279</strain>
    </source>
</reference>
<dbReference type="EMBL" id="SJFN01000050">
    <property type="protein sequence ID" value="TBW32917.1"/>
    <property type="molecule type" value="Genomic_DNA"/>
</dbReference>
<sequence>MNSNQILIENRQAAPMIHRPVLQNYRIPYEGEAAHRFFEALADLNGYYSPATMALRFDLNARRCDPQECLQFVSRLPISDEGKRRLVAATPSFGADQQVTLLGQTFWRDQWSATPRRFCPACWTEAHYQRSWWDLRQFRCCPIHGRDLVSTDTGDRVVPDDAYLRIVSPFGHRTTVDDVRHIPAPTSSLERYTLERMGILDPHDSPFLDEIPILGDIYDVIYVFQDAAAERKLPRSAVDCFRTLAGGADAISTFLDQIATSSETRAWGLFGQKLKTTLENRSGGVWEIVRDAANRIAGHRGIFWKGNRDVWRSETVFTINRDNLAHEVGLDPRLVRRIAEEQGLRTRARGQGSNPYETFNAADADQIRTFAASLMNRDEAAKYFGVSPALFTLIVKEAIILPYAKIVKNSVYADHFIRNDMDAVSEIGLGLPWIDPESIPDGLMRIGDICPTSRWNPAPQLQALVAGVGCAVARTGERFGDVVLDMAVLYPERYGAVRAKRSRQRTTGEGMPIFVARAFVGENEVTTRRLIDVGLIEVMEAEGGKPRVSLSAIEEFTAKWASARLFADHVNETLATFVDRLAARSILNKAVVITPNRPPMTIVDRESAKKALNLDCSPDEPGGDPIIAIIKRVTREVATLINLAPTNGLAASARNRIINFQDARREVSIDVVLDTEAQSIRVVRRLEVTPIGSPSQIAASEAVEARDEIERRFDAPLSWTIADDAVTVESEWSPVALEPAYSAEIAERVVSTLAYFRANFSVRLKRYDV</sequence>
<gene>
    <name evidence="2" type="ORF">EYW49_21225</name>
</gene>
<proteinExistence type="predicted"/>
<organism evidence="2 3">
    <name type="scientific">Siculibacillus lacustris</name>
    <dbReference type="NCBI Taxonomy" id="1549641"/>
    <lineage>
        <taxon>Bacteria</taxon>
        <taxon>Pseudomonadati</taxon>
        <taxon>Pseudomonadota</taxon>
        <taxon>Alphaproteobacteria</taxon>
        <taxon>Hyphomicrobiales</taxon>
        <taxon>Ancalomicrobiaceae</taxon>
        <taxon>Siculibacillus</taxon>
    </lineage>
</organism>
<protein>
    <recommendedName>
        <fullName evidence="1">TniQ domain-containing protein</fullName>
    </recommendedName>
</protein>
<dbReference type="AlphaFoldDB" id="A0A4Q9VE44"/>
<evidence type="ECO:0000259" key="1">
    <source>
        <dbReference type="Pfam" id="PF06527"/>
    </source>
</evidence>
<evidence type="ECO:0000313" key="2">
    <source>
        <dbReference type="EMBL" id="TBW32917.1"/>
    </source>
</evidence>
<keyword evidence="3" id="KW-1185">Reference proteome</keyword>
<dbReference type="OrthoDB" id="7872036at2"/>
<name>A0A4Q9VE44_9HYPH</name>
<accession>A0A4Q9VE44</accession>
<dbReference type="InterPro" id="IPR009492">
    <property type="entry name" value="TniQ"/>
</dbReference>